<dbReference type="InterPro" id="IPR036412">
    <property type="entry name" value="HAD-like_sf"/>
</dbReference>
<keyword evidence="1" id="KW-0378">Hydrolase</keyword>
<reference evidence="1 2" key="1">
    <citation type="submission" date="2020-07" db="EMBL/GenBank/DDBJ databases">
        <title>Sequencing the genomes of 1000 actinobacteria strains.</title>
        <authorList>
            <person name="Klenk H.-P."/>
        </authorList>
    </citation>
    <scope>NUCLEOTIDE SEQUENCE [LARGE SCALE GENOMIC DNA]</scope>
    <source>
        <strain evidence="1 2">DSM 19970</strain>
    </source>
</reference>
<dbReference type="Pfam" id="PF13419">
    <property type="entry name" value="HAD_2"/>
    <property type="match status" value="1"/>
</dbReference>
<dbReference type="GO" id="GO:0008967">
    <property type="term" value="F:phosphoglycolate phosphatase activity"/>
    <property type="evidence" value="ECO:0007669"/>
    <property type="project" value="TreeGrafter"/>
</dbReference>
<organism evidence="1 2">
    <name type="scientific">Demequina lutea</name>
    <dbReference type="NCBI Taxonomy" id="431489"/>
    <lineage>
        <taxon>Bacteria</taxon>
        <taxon>Bacillati</taxon>
        <taxon>Actinomycetota</taxon>
        <taxon>Actinomycetes</taxon>
        <taxon>Micrococcales</taxon>
        <taxon>Demequinaceae</taxon>
        <taxon>Demequina</taxon>
    </lineage>
</organism>
<dbReference type="Proteomes" id="UP000547973">
    <property type="component" value="Unassembled WGS sequence"/>
</dbReference>
<dbReference type="InterPro" id="IPR023214">
    <property type="entry name" value="HAD_sf"/>
</dbReference>
<dbReference type="InterPro" id="IPR050155">
    <property type="entry name" value="HAD-like_hydrolase_sf"/>
</dbReference>
<dbReference type="CDD" id="cd01427">
    <property type="entry name" value="HAD_like"/>
    <property type="match status" value="1"/>
</dbReference>
<dbReference type="GO" id="GO:0005829">
    <property type="term" value="C:cytosol"/>
    <property type="evidence" value="ECO:0007669"/>
    <property type="project" value="TreeGrafter"/>
</dbReference>
<sequence>MILDTNHAKTKAFAAIAASAGFNESVVAPFAVWQSQNFGVSRYRVFAALMSGQFGAPPVGVDQASLLVDYGRAVDDIYATAPLTSGIEEFIEAFSQTRMFVVSGSEQSQLRRALRDRKFADWFTEIYGSPSSKSELLDHVLNHLADVGLDQPKILYFGDALADLEAARTHGFSFVGLRKYSASPQLLEDACVKFGFPCFESFVDYLSRNNVAPLGDAQMTSHD</sequence>
<protein>
    <submittedName>
        <fullName evidence="1">Phosphoglycolate phosphatase-like HAD superfamily hydrolase</fullName>
    </submittedName>
</protein>
<evidence type="ECO:0000313" key="1">
    <source>
        <dbReference type="EMBL" id="NYI40425.1"/>
    </source>
</evidence>
<name>A0A7Z0CJ66_9MICO</name>
<evidence type="ECO:0000313" key="2">
    <source>
        <dbReference type="Proteomes" id="UP000547973"/>
    </source>
</evidence>
<dbReference type="InterPro" id="IPR006439">
    <property type="entry name" value="HAD-SF_hydro_IA"/>
</dbReference>
<dbReference type="AlphaFoldDB" id="A0A7Z0CJ66"/>
<dbReference type="GO" id="GO:0006281">
    <property type="term" value="P:DNA repair"/>
    <property type="evidence" value="ECO:0007669"/>
    <property type="project" value="TreeGrafter"/>
</dbReference>
<dbReference type="EMBL" id="JACBZO010000001">
    <property type="protein sequence ID" value="NYI40425.1"/>
    <property type="molecule type" value="Genomic_DNA"/>
</dbReference>
<dbReference type="InterPro" id="IPR041492">
    <property type="entry name" value="HAD_2"/>
</dbReference>
<dbReference type="PANTHER" id="PTHR43434">
    <property type="entry name" value="PHOSPHOGLYCOLATE PHOSPHATASE"/>
    <property type="match status" value="1"/>
</dbReference>
<comment type="caution">
    <text evidence="1">The sequence shown here is derived from an EMBL/GenBank/DDBJ whole genome shotgun (WGS) entry which is preliminary data.</text>
</comment>
<gene>
    <name evidence="1" type="ORF">BKA03_000544</name>
</gene>
<dbReference type="NCBIfam" id="TIGR01549">
    <property type="entry name" value="HAD-SF-IA-v1"/>
    <property type="match status" value="1"/>
</dbReference>
<dbReference type="PANTHER" id="PTHR43434:SF1">
    <property type="entry name" value="PHOSPHOGLYCOLATE PHOSPHATASE"/>
    <property type="match status" value="1"/>
</dbReference>
<proteinExistence type="predicted"/>
<accession>A0A7Z0CJ66</accession>
<dbReference type="Gene3D" id="3.40.50.1000">
    <property type="entry name" value="HAD superfamily/HAD-like"/>
    <property type="match status" value="1"/>
</dbReference>
<dbReference type="SUPFAM" id="SSF56784">
    <property type="entry name" value="HAD-like"/>
    <property type="match status" value="1"/>
</dbReference>
<keyword evidence="2" id="KW-1185">Reference proteome</keyword>